<accession>A0A284RJI6</accession>
<dbReference type="EMBL" id="FUEG01000009">
    <property type="protein sequence ID" value="SJL08900.1"/>
    <property type="molecule type" value="Genomic_DNA"/>
</dbReference>
<protein>
    <submittedName>
        <fullName evidence="1">Uncharacterized protein</fullName>
    </submittedName>
</protein>
<evidence type="ECO:0000313" key="1">
    <source>
        <dbReference type="EMBL" id="SJL08900.1"/>
    </source>
</evidence>
<gene>
    <name evidence="1" type="ORF">ARMOST_12274</name>
</gene>
<reference evidence="2" key="1">
    <citation type="journal article" date="2017" name="Nat. Ecol. Evol.">
        <title>Genome expansion and lineage-specific genetic innovations in the forest pathogenic fungi Armillaria.</title>
        <authorList>
            <person name="Sipos G."/>
            <person name="Prasanna A.N."/>
            <person name="Walter M.C."/>
            <person name="O'Connor E."/>
            <person name="Balint B."/>
            <person name="Krizsan K."/>
            <person name="Kiss B."/>
            <person name="Hess J."/>
            <person name="Varga T."/>
            <person name="Slot J."/>
            <person name="Riley R."/>
            <person name="Boka B."/>
            <person name="Rigling D."/>
            <person name="Barry K."/>
            <person name="Lee J."/>
            <person name="Mihaltcheva S."/>
            <person name="LaButti K."/>
            <person name="Lipzen A."/>
            <person name="Waldron R."/>
            <person name="Moloney N.M."/>
            <person name="Sperisen C."/>
            <person name="Kredics L."/>
            <person name="Vagvoelgyi C."/>
            <person name="Patrignani A."/>
            <person name="Fitzpatrick D."/>
            <person name="Nagy I."/>
            <person name="Doyle S."/>
            <person name="Anderson J.B."/>
            <person name="Grigoriev I.V."/>
            <person name="Gueldener U."/>
            <person name="Muensterkoetter M."/>
            <person name="Nagy L.G."/>
        </authorList>
    </citation>
    <scope>NUCLEOTIDE SEQUENCE [LARGE SCALE GENOMIC DNA]</scope>
    <source>
        <strain evidence="2">C18/9</strain>
    </source>
</reference>
<organism evidence="1 2">
    <name type="scientific">Armillaria ostoyae</name>
    <name type="common">Armillaria root rot fungus</name>
    <dbReference type="NCBI Taxonomy" id="47428"/>
    <lineage>
        <taxon>Eukaryota</taxon>
        <taxon>Fungi</taxon>
        <taxon>Dikarya</taxon>
        <taxon>Basidiomycota</taxon>
        <taxon>Agaricomycotina</taxon>
        <taxon>Agaricomycetes</taxon>
        <taxon>Agaricomycetidae</taxon>
        <taxon>Agaricales</taxon>
        <taxon>Marasmiineae</taxon>
        <taxon>Physalacriaceae</taxon>
        <taxon>Armillaria</taxon>
    </lineage>
</organism>
<dbReference type="Proteomes" id="UP000219338">
    <property type="component" value="Unassembled WGS sequence"/>
</dbReference>
<sequence>MAICATVTQVETKGEFARIMKLSPPTIVVAIDAGISKPENATILSQLLQYTREGGITIYCCNFSNHIDPATARSFFSAWGLPWDTGSRNIAGRSSRVVQSQVPILAEWNFIANSSSLFSTQTLRKIVGSGITASTNDPFAWDLFSLLMEGYHNYVQAKINLCPDTERKECEWALELIDEARTLMSN</sequence>
<proteinExistence type="predicted"/>
<evidence type="ECO:0000313" key="2">
    <source>
        <dbReference type="Proteomes" id="UP000219338"/>
    </source>
</evidence>
<dbReference type="OrthoDB" id="245563at2759"/>
<keyword evidence="2" id="KW-1185">Reference proteome</keyword>
<dbReference type="AlphaFoldDB" id="A0A284RJI6"/>
<name>A0A284RJI6_ARMOS</name>
<dbReference type="STRING" id="47428.A0A284RJI6"/>